<keyword evidence="1" id="KW-0472">Membrane</keyword>
<dbReference type="AlphaFoldDB" id="A0A1H4GHT1"/>
<evidence type="ECO:0000313" key="7">
    <source>
        <dbReference type="EMBL" id="RHL37053.1"/>
    </source>
</evidence>
<evidence type="ECO:0000313" key="5">
    <source>
        <dbReference type="EMBL" id="KAB6146764.1"/>
    </source>
</evidence>
<evidence type="ECO:0000313" key="8">
    <source>
        <dbReference type="EMBL" id="SEB09175.1"/>
    </source>
</evidence>
<reference evidence="10 11" key="1">
    <citation type="submission" date="2016-10" db="EMBL/GenBank/DDBJ databases">
        <authorList>
            <person name="de Groot N.N."/>
        </authorList>
    </citation>
    <scope>NUCLEOTIDE SEQUENCE [LARGE SCALE GENOMIC DNA]</scope>
    <source>
        <strain evidence="9 11">NLAE-zl-C202</strain>
        <strain evidence="8 10">NLAE-zl-G339</strain>
    </source>
</reference>
<sequence length="390" mass="44825">MEIEKLIVKYLVGCLSKEEDQILKKWLQEDESHLRFFQKISLDKTAVEDYRQYHRFDAKSDEAFRKVWTSLHKGTRRISTQRKIGFFSRRWLKIACALLILLFSVGGGLYFYYEASRITPGESKAILTLEDGSAKQLKKSGQEHWIYIGDTPIAREYDGMIVYHIPETSKVEISQQNTLSVPRGGEFRLTLSDGTRVHLNSLSELKYPVSFKGMNERTVELKGEAFFEIAKDSLHPFKVETQGILIQQFGTAFNVKSRVKGKVEVALVQGSIGIYTQSQKLHKLSPGQLAIWDASTDLLSVENKDLLLNTAWHSNRFIFYDESLGSLMEELALWYNVDVDFLDKSLKELHFTGSLYRYDDIAVILNAIEETVNVDFKISGLRIKIDRKNK</sequence>
<dbReference type="InterPro" id="IPR012373">
    <property type="entry name" value="Ferrdict_sens_TM"/>
</dbReference>
<feature type="domain" description="FecR protein" evidence="2">
    <location>
        <begin position="178"/>
        <end position="272"/>
    </location>
</feature>
<dbReference type="Proteomes" id="UP001197958">
    <property type="component" value="Unassembled WGS sequence"/>
</dbReference>
<dbReference type="InterPro" id="IPR006860">
    <property type="entry name" value="FecR"/>
</dbReference>
<feature type="domain" description="Protein FecR C-terminal" evidence="3">
    <location>
        <begin position="316"/>
        <end position="385"/>
    </location>
</feature>
<gene>
    <name evidence="7" type="ORF">DW027_12900</name>
    <name evidence="5" type="ORF">GA398_14545</name>
    <name evidence="4" type="ORF">GA560_02940</name>
    <name evidence="6" type="ORF">LDZ35_01110</name>
    <name evidence="8" type="ORF">SAMN04487924_13018</name>
    <name evidence="9" type="ORF">SAMN05216250_12919</name>
</gene>
<evidence type="ECO:0000313" key="6">
    <source>
        <dbReference type="EMBL" id="MCA4521818.1"/>
    </source>
</evidence>
<dbReference type="Proteomes" id="UP000183040">
    <property type="component" value="Unassembled WGS sequence"/>
</dbReference>
<dbReference type="EMBL" id="FOUM01000029">
    <property type="protein sequence ID" value="SFN29956.1"/>
    <property type="molecule type" value="Genomic_DNA"/>
</dbReference>
<evidence type="ECO:0000259" key="2">
    <source>
        <dbReference type="Pfam" id="PF04773"/>
    </source>
</evidence>
<dbReference type="GO" id="GO:0016989">
    <property type="term" value="F:sigma factor antagonist activity"/>
    <property type="evidence" value="ECO:0007669"/>
    <property type="project" value="TreeGrafter"/>
</dbReference>
<dbReference type="EMBL" id="FNRP01000030">
    <property type="protein sequence ID" value="SEB09175.1"/>
    <property type="molecule type" value="Genomic_DNA"/>
</dbReference>
<evidence type="ECO:0000313" key="13">
    <source>
        <dbReference type="Proteomes" id="UP000434604"/>
    </source>
</evidence>
<dbReference type="Pfam" id="PF04773">
    <property type="entry name" value="FecR"/>
    <property type="match status" value="1"/>
</dbReference>
<evidence type="ECO:0000313" key="11">
    <source>
        <dbReference type="Proteomes" id="UP000183766"/>
    </source>
</evidence>
<dbReference type="Proteomes" id="UP000434604">
    <property type="component" value="Unassembled WGS sequence"/>
</dbReference>
<keyword evidence="1" id="KW-1133">Transmembrane helix</keyword>
<accession>A0A1H4GHT1</accession>
<dbReference type="EMBL" id="WDED01000021">
    <property type="protein sequence ID" value="KAB6146764.1"/>
    <property type="molecule type" value="Genomic_DNA"/>
</dbReference>
<evidence type="ECO:0000313" key="12">
    <source>
        <dbReference type="Proteomes" id="UP000284495"/>
    </source>
</evidence>
<dbReference type="EMBL" id="JAIWWW010000001">
    <property type="protein sequence ID" value="MCA4521818.1"/>
    <property type="molecule type" value="Genomic_DNA"/>
</dbReference>
<evidence type="ECO:0000313" key="10">
    <source>
        <dbReference type="Proteomes" id="UP000183040"/>
    </source>
</evidence>
<dbReference type="PANTHER" id="PTHR30273:SF2">
    <property type="entry name" value="PROTEIN FECR"/>
    <property type="match status" value="1"/>
</dbReference>
<dbReference type="PANTHER" id="PTHR30273">
    <property type="entry name" value="PERIPLASMIC SIGNAL SENSOR AND SIGMA FACTOR ACTIVATOR FECR-RELATED"/>
    <property type="match status" value="1"/>
</dbReference>
<evidence type="ECO:0000313" key="14">
    <source>
        <dbReference type="Proteomes" id="UP000474077"/>
    </source>
</evidence>
<name>A0A1H4GHT1_9BACE</name>
<dbReference type="Gene3D" id="2.60.120.1440">
    <property type="match status" value="1"/>
</dbReference>
<dbReference type="RefSeq" id="WP_049701795.1">
    <property type="nucleotide sequence ID" value="NZ_CP183042.1"/>
</dbReference>
<dbReference type="InterPro" id="IPR032508">
    <property type="entry name" value="FecR_C"/>
</dbReference>
<feature type="transmembrane region" description="Helical" evidence="1">
    <location>
        <begin position="91"/>
        <end position="113"/>
    </location>
</feature>
<evidence type="ECO:0000256" key="1">
    <source>
        <dbReference type="SAM" id="Phobius"/>
    </source>
</evidence>
<reference evidence="7 12" key="2">
    <citation type="submission" date="2018-08" db="EMBL/GenBank/DDBJ databases">
        <title>A genome reference for cultivated species of the human gut microbiota.</title>
        <authorList>
            <person name="Zou Y."/>
            <person name="Xue W."/>
            <person name="Luo G."/>
        </authorList>
    </citation>
    <scope>NUCLEOTIDE SEQUENCE [LARGE SCALE GENOMIC DNA]</scope>
    <source>
        <strain evidence="7 12">AF38-2</strain>
    </source>
</reference>
<dbReference type="Proteomes" id="UP000183766">
    <property type="component" value="Unassembled WGS sequence"/>
</dbReference>
<reference evidence="6" key="4">
    <citation type="submission" date="2023-08" db="EMBL/GenBank/DDBJ databases">
        <title>Mucin Metabolism Genes Underlie the Key Renovations of Bacteroides xylanisolvens Genomes in Captive Great Apes.</title>
        <authorList>
            <person name="Nishida A.H."/>
        </authorList>
    </citation>
    <scope>NUCLEOTIDE SEQUENCE</scope>
    <source>
        <strain evidence="6">P19.10B</strain>
    </source>
</reference>
<proteinExistence type="predicted"/>
<dbReference type="EMBL" id="WDER01000004">
    <property type="protein sequence ID" value="KAB6086411.1"/>
    <property type="molecule type" value="Genomic_DNA"/>
</dbReference>
<dbReference type="EMBL" id="QROO01000015">
    <property type="protein sequence ID" value="RHL37053.1"/>
    <property type="molecule type" value="Genomic_DNA"/>
</dbReference>
<evidence type="ECO:0000313" key="4">
    <source>
        <dbReference type="EMBL" id="KAB6086411.1"/>
    </source>
</evidence>
<reference evidence="13 14" key="3">
    <citation type="journal article" date="2019" name="Nat. Med.">
        <title>A library of human gut bacterial isolates paired with longitudinal multiomics data enables mechanistic microbiome research.</title>
        <authorList>
            <person name="Poyet M."/>
            <person name="Groussin M."/>
            <person name="Gibbons S.M."/>
            <person name="Avila-Pacheco J."/>
            <person name="Jiang X."/>
            <person name="Kearney S.M."/>
            <person name="Perrotta A.R."/>
            <person name="Berdy B."/>
            <person name="Zhao S."/>
            <person name="Lieberman T.D."/>
            <person name="Swanson P.K."/>
            <person name="Smith M."/>
            <person name="Roesemann S."/>
            <person name="Alexander J.E."/>
            <person name="Rich S.A."/>
            <person name="Livny J."/>
            <person name="Vlamakis H."/>
            <person name="Clish C."/>
            <person name="Bullock K."/>
            <person name="Deik A."/>
            <person name="Scott J."/>
            <person name="Pierce K.A."/>
            <person name="Xavier R.J."/>
            <person name="Alm E.J."/>
        </authorList>
    </citation>
    <scope>NUCLEOTIDE SEQUENCE [LARGE SCALE GENOMIC DNA]</scope>
    <source>
        <strain evidence="5 13">BIOML-A58</strain>
        <strain evidence="4 14">BIOML-A73</strain>
    </source>
</reference>
<evidence type="ECO:0000313" key="9">
    <source>
        <dbReference type="EMBL" id="SFN29956.1"/>
    </source>
</evidence>
<keyword evidence="1" id="KW-0812">Transmembrane</keyword>
<dbReference type="Proteomes" id="UP000474077">
    <property type="component" value="Unassembled WGS sequence"/>
</dbReference>
<dbReference type="Pfam" id="PF16344">
    <property type="entry name" value="FecR_C"/>
    <property type="match status" value="1"/>
</dbReference>
<organism evidence="8 10">
    <name type="scientific">Bacteroides xylanisolvens</name>
    <dbReference type="NCBI Taxonomy" id="371601"/>
    <lineage>
        <taxon>Bacteria</taxon>
        <taxon>Pseudomonadati</taxon>
        <taxon>Bacteroidota</taxon>
        <taxon>Bacteroidia</taxon>
        <taxon>Bacteroidales</taxon>
        <taxon>Bacteroidaceae</taxon>
        <taxon>Bacteroides</taxon>
    </lineage>
</organism>
<dbReference type="Gene3D" id="3.55.50.30">
    <property type="match status" value="1"/>
</dbReference>
<dbReference type="Proteomes" id="UP000284495">
    <property type="component" value="Unassembled WGS sequence"/>
</dbReference>
<evidence type="ECO:0000259" key="3">
    <source>
        <dbReference type="Pfam" id="PF16344"/>
    </source>
</evidence>
<protein>
    <submittedName>
        <fullName evidence="4">DUF4974 domain-containing protein</fullName>
    </submittedName>
    <submittedName>
        <fullName evidence="8">FecR family protein</fullName>
    </submittedName>
</protein>